<comment type="caution">
    <text evidence="1">The sequence shown here is derived from an EMBL/GenBank/DDBJ whole genome shotgun (WGS) entry which is preliminary data.</text>
</comment>
<organism evidence="1 2">
    <name type="scientific">Dovyalis caffra</name>
    <dbReference type="NCBI Taxonomy" id="77055"/>
    <lineage>
        <taxon>Eukaryota</taxon>
        <taxon>Viridiplantae</taxon>
        <taxon>Streptophyta</taxon>
        <taxon>Embryophyta</taxon>
        <taxon>Tracheophyta</taxon>
        <taxon>Spermatophyta</taxon>
        <taxon>Magnoliopsida</taxon>
        <taxon>eudicotyledons</taxon>
        <taxon>Gunneridae</taxon>
        <taxon>Pentapetalae</taxon>
        <taxon>rosids</taxon>
        <taxon>fabids</taxon>
        <taxon>Malpighiales</taxon>
        <taxon>Salicaceae</taxon>
        <taxon>Flacourtieae</taxon>
        <taxon>Dovyalis</taxon>
    </lineage>
</organism>
<gene>
    <name evidence="1" type="ORF">DCAF_LOCUS24375</name>
</gene>
<sequence length="89" mass="9348">MVSFMGGGIGEIAVEDHSSSSEETILKEVTVVKDAELTGLTGPVAIWYEPGSEADSARASTKGGESDRKDKCAFIVVIALQDIKEMIGS</sequence>
<dbReference type="EMBL" id="CAWUPB010001194">
    <property type="protein sequence ID" value="CAK7352738.1"/>
    <property type="molecule type" value="Genomic_DNA"/>
</dbReference>
<name>A0AAV1SMP1_9ROSI</name>
<evidence type="ECO:0000313" key="1">
    <source>
        <dbReference type="EMBL" id="CAK7352738.1"/>
    </source>
</evidence>
<dbReference type="AlphaFoldDB" id="A0AAV1SMP1"/>
<reference evidence="1 2" key="1">
    <citation type="submission" date="2024-01" db="EMBL/GenBank/DDBJ databases">
        <authorList>
            <person name="Waweru B."/>
        </authorList>
    </citation>
    <scope>NUCLEOTIDE SEQUENCE [LARGE SCALE GENOMIC DNA]</scope>
</reference>
<evidence type="ECO:0000313" key="2">
    <source>
        <dbReference type="Proteomes" id="UP001314170"/>
    </source>
</evidence>
<dbReference type="Proteomes" id="UP001314170">
    <property type="component" value="Unassembled WGS sequence"/>
</dbReference>
<accession>A0AAV1SMP1</accession>
<proteinExistence type="predicted"/>
<keyword evidence="2" id="KW-1185">Reference proteome</keyword>
<protein>
    <submittedName>
        <fullName evidence="1">Uncharacterized protein</fullName>
    </submittedName>
</protein>